<dbReference type="Proteomes" id="UP001589700">
    <property type="component" value="Unassembled WGS sequence"/>
</dbReference>
<evidence type="ECO:0000256" key="2">
    <source>
        <dbReference type="ARBA" id="ARBA00023015"/>
    </source>
</evidence>
<comment type="caution">
    <text evidence="9">The sequence shown here is derived from an EMBL/GenBank/DDBJ whole genome shotgun (WGS) entry which is preliminary data.</text>
</comment>
<dbReference type="NCBIfam" id="NF007225">
    <property type="entry name" value="PRK09643.1"/>
    <property type="match status" value="1"/>
</dbReference>
<dbReference type="InterPro" id="IPR013325">
    <property type="entry name" value="RNA_pol_sigma_r2"/>
</dbReference>
<keyword evidence="4" id="KW-0238">DNA-binding</keyword>
<dbReference type="Pfam" id="PF04542">
    <property type="entry name" value="Sigma70_r2"/>
    <property type="match status" value="1"/>
</dbReference>
<dbReference type="InterPro" id="IPR007627">
    <property type="entry name" value="RNA_pol_sigma70_r2"/>
</dbReference>
<evidence type="ECO:0000313" key="9">
    <source>
        <dbReference type="EMBL" id="MFB9258839.1"/>
    </source>
</evidence>
<dbReference type="EMBL" id="JBHMDY010000002">
    <property type="protein sequence ID" value="MFB9258839.1"/>
    <property type="molecule type" value="Genomic_DNA"/>
</dbReference>
<keyword evidence="10" id="KW-1185">Reference proteome</keyword>
<feature type="domain" description="RNA polymerase sigma-70 region 2" evidence="7">
    <location>
        <begin position="65"/>
        <end position="131"/>
    </location>
</feature>
<accession>A0ABV5JQ16</accession>
<dbReference type="Pfam" id="PF08281">
    <property type="entry name" value="Sigma70_r4_2"/>
    <property type="match status" value="1"/>
</dbReference>
<evidence type="ECO:0000256" key="3">
    <source>
        <dbReference type="ARBA" id="ARBA00023082"/>
    </source>
</evidence>
<dbReference type="Gene3D" id="1.10.10.10">
    <property type="entry name" value="Winged helix-like DNA-binding domain superfamily/Winged helix DNA-binding domain"/>
    <property type="match status" value="1"/>
</dbReference>
<gene>
    <name evidence="9" type="primary">sigM</name>
    <name evidence="9" type="ORF">ACFFVD_03390</name>
</gene>
<evidence type="ECO:0000259" key="7">
    <source>
        <dbReference type="Pfam" id="PF04542"/>
    </source>
</evidence>
<evidence type="ECO:0000256" key="4">
    <source>
        <dbReference type="ARBA" id="ARBA00023125"/>
    </source>
</evidence>
<dbReference type="InterPro" id="IPR013324">
    <property type="entry name" value="RNA_pol_sigma_r3/r4-like"/>
</dbReference>
<sequence>MTCVNTGSAVAPAAPAASSAPVASAARADHPDRADRTPLTAESPLTDAELLDAHVAGDPNAFSALVRRHYDYLWRLAIRTSFNREDAAEALQEALVSAYRRAESFRHACPVQGWLYRIVVNACLDKMRAQRLRTHSQLTPTLHERVSLRDHFHQDPAYAIIVAEALSELPGDQRDAVVVVDMLRCSVAEASHLLNVPPGTIKSRCSRGRAKLSVLLEGVSVTH</sequence>
<evidence type="ECO:0000313" key="10">
    <source>
        <dbReference type="Proteomes" id="UP001589700"/>
    </source>
</evidence>
<dbReference type="InterPro" id="IPR036388">
    <property type="entry name" value="WH-like_DNA-bd_sf"/>
</dbReference>
<dbReference type="NCBIfam" id="TIGR02937">
    <property type="entry name" value="sigma70-ECF"/>
    <property type="match status" value="1"/>
</dbReference>
<organism evidence="9 10">
    <name type="scientific">Dietzia aerolata</name>
    <dbReference type="NCBI Taxonomy" id="595984"/>
    <lineage>
        <taxon>Bacteria</taxon>
        <taxon>Bacillati</taxon>
        <taxon>Actinomycetota</taxon>
        <taxon>Actinomycetes</taxon>
        <taxon>Mycobacteriales</taxon>
        <taxon>Dietziaceae</taxon>
        <taxon>Dietzia</taxon>
    </lineage>
</organism>
<protein>
    <submittedName>
        <fullName evidence="9">RNA polymerase sigma factor SigM</fullName>
    </submittedName>
</protein>
<dbReference type="SUPFAM" id="SSF88946">
    <property type="entry name" value="Sigma2 domain of RNA polymerase sigma factors"/>
    <property type="match status" value="1"/>
</dbReference>
<keyword evidence="2" id="KW-0805">Transcription regulation</keyword>
<dbReference type="SUPFAM" id="SSF88659">
    <property type="entry name" value="Sigma3 and sigma4 domains of RNA polymerase sigma factors"/>
    <property type="match status" value="1"/>
</dbReference>
<feature type="domain" description="RNA polymerase sigma factor 70 region 4 type 2" evidence="8">
    <location>
        <begin position="162"/>
        <end position="212"/>
    </location>
</feature>
<dbReference type="Gene3D" id="1.10.1740.10">
    <property type="match status" value="1"/>
</dbReference>
<reference evidence="9 10" key="1">
    <citation type="submission" date="2024-09" db="EMBL/GenBank/DDBJ databases">
        <authorList>
            <person name="Sun Q."/>
            <person name="Mori K."/>
        </authorList>
    </citation>
    <scope>NUCLEOTIDE SEQUENCE [LARGE SCALE GENOMIC DNA]</scope>
    <source>
        <strain evidence="9 10">CCM 7659</strain>
    </source>
</reference>
<keyword evidence="3" id="KW-0731">Sigma factor</keyword>
<dbReference type="InterPro" id="IPR014284">
    <property type="entry name" value="RNA_pol_sigma-70_dom"/>
</dbReference>
<feature type="region of interest" description="Disordered" evidence="6">
    <location>
        <begin position="20"/>
        <end position="40"/>
    </location>
</feature>
<evidence type="ECO:0000256" key="1">
    <source>
        <dbReference type="ARBA" id="ARBA00010641"/>
    </source>
</evidence>
<name>A0ABV5JQ16_9ACTN</name>
<dbReference type="PANTHER" id="PTHR43133:SF50">
    <property type="entry name" value="ECF RNA POLYMERASE SIGMA FACTOR SIGM"/>
    <property type="match status" value="1"/>
</dbReference>
<evidence type="ECO:0000256" key="6">
    <source>
        <dbReference type="SAM" id="MobiDB-lite"/>
    </source>
</evidence>
<feature type="compositionally biased region" description="Basic and acidic residues" evidence="6">
    <location>
        <begin position="27"/>
        <end position="36"/>
    </location>
</feature>
<keyword evidence="5" id="KW-0804">Transcription</keyword>
<dbReference type="PANTHER" id="PTHR43133">
    <property type="entry name" value="RNA POLYMERASE ECF-TYPE SIGMA FACTO"/>
    <property type="match status" value="1"/>
</dbReference>
<comment type="similarity">
    <text evidence="1">Belongs to the sigma-70 factor family. ECF subfamily.</text>
</comment>
<proteinExistence type="inferred from homology"/>
<evidence type="ECO:0000259" key="8">
    <source>
        <dbReference type="Pfam" id="PF08281"/>
    </source>
</evidence>
<evidence type="ECO:0000256" key="5">
    <source>
        <dbReference type="ARBA" id="ARBA00023163"/>
    </source>
</evidence>
<dbReference type="InterPro" id="IPR013249">
    <property type="entry name" value="RNA_pol_sigma70_r4_t2"/>
</dbReference>
<dbReference type="InterPro" id="IPR039425">
    <property type="entry name" value="RNA_pol_sigma-70-like"/>
</dbReference>
<dbReference type="RefSeq" id="WP_182631837.1">
    <property type="nucleotide sequence ID" value="NZ_JAALDM010000091.1"/>
</dbReference>